<evidence type="ECO:0000313" key="5">
    <source>
        <dbReference type="Proteomes" id="UP000249135"/>
    </source>
</evidence>
<sequence>MAVEAVAAALPPLQALRRAACLPPADFRMAMRRLAGAVCIVGTTDGHRPTGLTATAVTALSAEPARLLACINLKGSTFRSIADSRRMSVNLLALHHSDLATRFGGAGPGAGELFEPGRWDTLTTGAPILRDALVSFDCVVDEMMVAHSHAVMIGEIKSVQMHPGRHAPLLYADGRYTTLHPQGETTP</sequence>
<comment type="similarity">
    <text evidence="1">Belongs to the non-flavoprotein flavin reductase family.</text>
</comment>
<dbReference type="Pfam" id="PF01613">
    <property type="entry name" value="Flavin_Reduct"/>
    <property type="match status" value="1"/>
</dbReference>
<dbReference type="GO" id="GO:0042602">
    <property type="term" value="F:riboflavin reductase (NADPH) activity"/>
    <property type="evidence" value="ECO:0007669"/>
    <property type="project" value="TreeGrafter"/>
</dbReference>
<dbReference type="EMBL" id="QFPP01000403">
    <property type="protein sequence ID" value="PZQ66613.1"/>
    <property type="molecule type" value="Genomic_DNA"/>
</dbReference>
<evidence type="ECO:0000256" key="1">
    <source>
        <dbReference type="ARBA" id="ARBA00008898"/>
    </source>
</evidence>
<dbReference type="Gene3D" id="2.30.110.10">
    <property type="entry name" value="Electron Transport, Fmn-binding Protein, Chain A"/>
    <property type="match status" value="1"/>
</dbReference>
<dbReference type="GO" id="GO:0010181">
    <property type="term" value="F:FMN binding"/>
    <property type="evidence" value="ECO:0007669"/>
    <property type="project" value="InterPro"/>
</dbReference>
<reference evidence="4 5" key="1">
    <citation type="submission" date="2017-08" db="EMBL/GenBank/DDBJ databases">
        <title>Infants hospitalized years apart are colonized by the same room-sourced microbial strains.</title>
        <authorList>
            <person name="Brooks B."/>
            <person name="Olm M.R."/>
            <person name="Firek B.A."/>
            <person name="Baker R."/>
            <person name="Thomas B.C."/>
            <person name="Morowitz M.J."/>
            <person name="Banfield J.F."/>
        </authorList>
    </citation>
    <scope>NUCLEOTIDE SEQUENCE [LARGE SCALE GENOMIC DNA]</scope>
    <source>
        <strain evidence="4">S2_005_003_R2_41</strain>
    </source>
</reference>
<evidence type="ECO:0000259" key="3">
    <source>
        <dbReference type="SMART" id="SM00903"/>
    </source>
</evidence>
<dbReference type="InterPro" id="IPR012349">
    <property type="entry name" value="Split_barrel_FMN-bd"/>
</dbReference>
<dbReference type="InterPro" id="IPR002563">
    <property type="entry name" value="Flavin_Rdtase-like_dom"/>
</dbReference>
<dbReference type="Proteomes" id="UP000249135">
    <property type="component" value="Unassembled WGS sequence"/>
</dbReference>
<organism evidence="4 5">
    <name type="scientific">Variovorax paradoxus</name>
    <dbReference type="NCBI Taxonomy" id="34073"/>
    <lineage>
        <taxon>Bacteria</taxon>
        <taxon>Pseudomonadati</taxon>
        <taxon>Pseudomonadota</taxon>
        <taxon>Betaproteobacteria</taxon>
        <taxon>Burkholderiales</taxon>
        <taxon>Comamonadaceae</taxon>
        <taxon>Variovorax</taxon>
    </lineage>
</organism>
<keyword evidence="2" id="KW-0560">Oxidoreductase</keyword>
<name>A0A2W5RHM1_VARPD</name>
<dbReference type="PANTHER" id="PTHR30466">
    <property type="entry name" value="FLAVIN REDUCTASE"/>
    <property type="match status" value="1"/>
</dbReference>
<dbReference type="AlphaFoldDB" id="A0A2W5RHM1"/>
<evidence type="ECO:0000313" key="4">
    <source>
        <dbReference type="EMBL" id="PZQ66613.1"/>
    </source>
</evidence>
<evidence type="ECO:0000256" key="2">
    <source>
        <dbReference type="ARBA" id="ARBA00023002"/>
    </source>
</evidence>
<dbReference type="SMART" id="SM00903">
    <property type="entry name" value="Flavin_Reduct"/>
    <property type="match status" value="1"/>
</dbReference>
<feature type="domain" description="Flavin reductase like" evidence="3">
    <location>
        <begin position="31"/>
        <end position="178"/>
    </location>
</feature>
<gene>
    <name evidence="4" type="ORF">DI563_23050</name>
</gene>
<proteinExistence type="inferred from homology"/>
<dbReference type="SUPFAM" id="SSF50475">
    <property type="entry name" value="FMN-binding split barrel"/>
    <property type="match status" value="1"/>
</dbReference>
<protein>
    <recommendedName>
        <fullName evidence="3">Flavin reductase like domain-containing protein</fullName>
    </recommendedName>
</protein>
<dbReference type="PANTHER" id="PTHR30466:SF11">
    <property type="entry name" value="FLAVIN-DEPENDENT MONOOXYGENASE, REDUCTASE SUBUNIT HSAB"/>
    <property type="match status" value="1"/>
</dbReference>
<comment type="caution">
    <text evidence="4">The sequence shown here is derived from an EMBL/GenBank/DDBJ whole genome shotgun (WGS) entry which is preliminary data.</text>
</comment>
<accession>A0A2W5RHM1</accession>
<dbReference type="InterPro" id="IPR050268">
    <property type="entry name" value="NADH-dep_flavin_reductase"/>
</dbReference>